<dbReference type="PANTHER" id="PTHR13847">
    <property type="entry name" value="SARCOSINE DEHYDROGENASE-RELATED"/>
    <property type="match status" value="1"/>
</dbReference>
<dbReference type="PANTHER" id="PTHR13847:SF289">
    <property type="entry name" value="GLYCINE OXIDASE"/>
    <property type="match status" value="1"/>
</dbReference>
<dbReference type="SUPFAM" id="SSF54373">
    <property type="entry name" value="FAD-linked reductases, C-terminal domain"/>
    <property type="match status" value="1"/>
</dbReference>
<gene>
    <name evidence="3" type="ORF">JYP50_19025</name>
</gene>
<organism evidence="3 4">
    <name type="scientific">Parahaliea mediterranea</name>
    <dbReference type="NCBI Taxonomy" id="651086"/>
    <lineage>
        <taxon>Bacteria</taxon>
        <taxon>Pseudomonadati</taxon>
        <taxon>Pseudomonadota</taxon>
        <taxon>Gammaproteobacteria</taxon>
        <taxon>Cellvibrionales</taxon>
        <taxon>Halieaceae</taxon>
        <taxon>Parahaliea</taxon>
    </lineage>
</organism>
<comment type="caution">
    <text evidence="3">The sequence shown here is derived from an EMBL/GenBank/DDBJ whole genome shotgun (WGS) entry which is preliminary data.</text>
</comment>
<keyword evidence="4" id="KW-1185">Reference proteome</keyword>
<keyword evidence="1" id="KW-0560">Oxidoreductase</keyword>
<dbReference type="AlphaFoldDB" id="A0A939DIN4"/>
<proteinExistence type="predicted"/>
<evidence type="ECO:0000313" key="3">
    <source>
        <dbReference type="EMBL" id="MBN7798703.1"/>
    </source>
</evidence>
<dbReference type="Gene3D" id="3.50.50.60">
    <property type="entry name" value="FAD/NAD(P)-binding domain"/>
    <property type="match status" value="1"/>
</dbReference>
<dbReference type="InterPro" id="IPR036188">
    <property type="entry name" value="FAD/NAD-bd_sf"/>
</dbReference>
<dbReference type="InterPro" id="IPR006076">
    <property type="entry name" value="FAD-dep_OxRdtase"/>
</dbReference>
<dbReference type="GO" id="GO:0016491">
    <property type="term" value="F:oxidoreductase activity"/>
    <property type="evidence" value="ECO:0007669"/>
    <property type="project" value="UniProtKB-KW"/>
</dbReference>
<feature type="domain" description="FAD dependent oxidoreductase" evidence="2">
    <location>
        <begin position="4"/>
        <end position="338"/>
    </location>
</feature>
<dbReference type="EMBL" id="JAFKCZ010000017">
    <property type="protein sequence ID" value="MBN7798703.1"/>
    <property type="molecule type" value="Genomic_DNA"/>
</dbReference>
<evidence type="ECO:0000259" key="2">
    <source>
        <dbReference type="Pfam" id="PF01266"/>
    </source>
</evidence>
<name>A0A939DIN4_9GAMM</name>
<sequence length="355" mass="38824">MSHIAIAGAGIMGRTLAWWSLNQGHRVTLLETAGRGSDPGGNGASWTAAGMLTPNTEVDVSPELLAMGRASLALWPAFADALGLAHEFNRGGCWVVAHPQDREQLLHFQRRLARLELREGQSYRSLSASALAAELAPLSRFGGALYFPEEASIPPRRVLERLERDLRRADCDWRGDTTVLALGARHIDTDHGTVYADATVDCRGLGAREQLTTLRGVRGELVEVRAPAVDLPALVRLMHPRYALYIVPRPRQHFVIGATQIESDDTGPISVRSALELLSAAYSVHPGFAEARIVATRAHCRPALPDNHPRIGRHPGGAWYINGLYRHGILLAPLLAREALRQLELTTTREESDTP</sequence>
<dbReference type="SUPFAM" id="SSF51905">
    <property type="entry name" value="FAD/NAD(P)-binding domain"/>
    <property type="match status" value="1"/>
</dbReference>
<accession>A0A939DIN4</accession>
<dbReference type="RefSeq" id="WP_206562149.1">
    <property type="nucleotide sequence ID" value="NZ_JAFKCZ010000017.1"/>
</dbReference>
<dbReference type="Gene3D" id="3.30.9.10">
    <property type="entry name" value="D-Amino Acid Oxidase, subunit A, domain 2"/>
    <property type="match status" value="1"/>
</dbReference>
<dbReference type="Pfam" id="PF01266">
    <property type="entry name" value="DAO"/>
    <property type="match status" value="1"/>
</dbReference>
<evidence type="ECO:0000313" key="4">
    <source>
        <dbReference type="Proteomes" id="UP000664303"/>
    </source>
</evidence>
<reference evidence="3" key="1">
    <citation type="submission" date="2021-02" db="EMBL/GenBank/DDBJ databases">
        <title>PHA producing bacteria isolated from coastal sediment in Guangdong, Shenzhen.</title>
        <authorList>
            <person name="Zheng W."/>
            <person name="Yu S."/>
            <person name="Huang Y."/>
        </authorList>
    </citation>
    <scope>NUCLEOTIDE SEQUENCE</scope>
    <source>
        <strain evidence="3">TN14-10</strain>
    </source>
</reference>
<dbReference type="Proteomes" id="UP000664303">
    <property type="component" value="Unassembled WGS sequence"/>
</dbReference>
<dbReference type="GO" id="GO:0005737">
    <property type="term" value="C:cytoplasm"/>
    <property type="evidence" value="ECO:0007669"/>
    <property type="project" value="TreeGrafter"/>
</dbReference>
<evidence type="ECO:0000256" key="1">
    <source>
        <dbReference type="ARBA" id="ARBA00023002"/>
    </source>
</evidence>
<protein>
    <submittedName>
        <fullName evidence="3">FAD-dependent oxidoreductase</fullName>
    </submittedName>
</protein>